<evidence type="ECO:0000259" key="4">
    <source>
        <dbReference type="Pfam" id="PF00394"/>
    </source>
</evidence>
<reference evidence="7 8" key="1">
    <citation type="journal article" date="2012" name="BMC Genomics">
        <title>Genomic basis of broad host range and environmental adaptability of Rhizobium tropici CIAT 899 and Rhizobium sp. PRF 81 which are used in inoculants for common bean (Phaseolus vulgaris L.).</title>
        <authorList>
            <person name="Ormeno-Orrillo E."/>
            <person name="Menna P."/>
            <person name="Almeida L.G."/>
            <person name="Ollero F.J."/>
            <person name="Nicolas M.F."/>
            <person name="Pains Rodrigues E."/>
            <person name="Shigueyoshi Nakatani A."/>
            <person name="Silva Batista J.S."/>
            <person name="Oliveira Chueire L.M."/>
            <person name="Souza R.C."/>
            <person name="Ribeiro Vasconcelos A.T."/>
            <person name="Megias M."/>
            <person name="Hungria M."/>
            <person name="Martinez-Romero E."/>
        </authorList>
    </citation>
    <scope>NUCLEOTIDE SEQUENCE [LARGE SCALE GENOMIC DNA]</scope>
    <source>
        <strain evidence="7 8">PRF 81</strain>
    </source>
</reference>
<comment type="caution">
    <text evidence="7">The sequence shown here is derived from an EMBL/GenBank/DDBJ whole genome shotgun (WGS) entry which is preliminary data.</text>
</comment>
<dbReference type="STRING" id="363754.RHSP_64548"/>
<evidence type="ECO:0000256" key="1">
    <source>
        <dbReference type="ARBA" id="ARBA00022723"/>
    </source>
</evidence>
<proteinExistence type="predicted"/>
<dbReference type="EMBL" id="AQHN01000016">
    <property type="protein sequence ID" value="ENN88605.1"/>
    <property type="molecule type" value="Genomic_DNA"/>
</dbReference>
<dbReference type="InterPro" id="IPR008972">
    <property type="entry name" value="Cupredoxin"/>
</dbReference>
<feature type="domain" description="Plastocyanin-like" evidence="6">
    <location>
        <begin position="120"/>
        <end position="233"/>
    </location>
</feature>
<dbReference type="InterPro" id="IPR011707">
    <property type="entry name" value="Cu-oxidase-like_N"/>
</dbReference>
<protein>
    <submittedName>
        <fullName evidence="7">Putative periplasmic oxidoreductase</fullName>
    </submittedName>
</protein>
<dbReference type="CDD" id="cd13902">
    <property type="entry name" value="CuRO_3_McoC_like"/>
    <property type="match status" value="1"/>
</dbReference>
<evidence type="ECO:0000256" key="2">
    <source>
        <dbReference type="ARBA" id="ARBA00023002"/>
    </source>
</evidence>
<keyword evidence="8" id="KW-1185">Reference proteome</keyword>
<feature type="domain" description="Plastocyanin-like" evidence="4">
    <location>
        <begin position="269"/>
        <end position="351"/>
    </location>
</feature>
<organism evidence="7 8">
    <name type="scientific">Rhizobium freirei PRF 81</name>
    <dbReference type="NCBI Taxonomy" id="363754"/>
    <lineage>
        <taxon>Bacteria</taxon>
        <taxon>Pseudomonadati</taxon>
        <taxon>Pseudomonadota</taxon>
        <taxon>Alphaproteobacteria</taxon>
        <taxon>Hyphomicrobiales</taxon>
        <taxon>Rhizobiaceae</taxon>
        <taxon>Rhizobium/Agrobacterium group</taxon>
        <taxon>Rhizobium</taxon>
    </lineage>
</organism>
<gene>
    <name evidence="7" type="ORF">RHSP_64548</name>
</gene>
<dbReference type="GO" id="GO:0016491">
    <property type="term" value="F:oxidoreductase activity"/>
    <property type="evidence" value="ECO:0007669"/>
    <property type="project" value="UniProtKB-KW"/>
</dbReference>
<keyword evidence="2" id="KW-0560">Oxidoreductase</keyword>
<evidence type="ECO:0000313" key="8">
    <source>
        <dbReference type="Proteomes" id="UP000012429"/>
    </source>
</evidence>
<sequence length="550" mass="60206">MPGTASEIRRPAHRGRVCGSAKFKTDSSNLVVSKRKLSMHRRTFLASLAGLAIAGPTAAKMKHDMSGHDMGAMSGHGNRNMPQAGGKPILPEGLPLRDLPRLENQSDVAGTFKAKLTAGQSTVRFADGLDTPVLAYNGANPVIEAREGDRIEIAFRNEIPNEPTTVHWHGMPVPADQDGNPADPVASDRERVYAFDLPEGSSASYWFHPHPHGLTAKQVYRGLAGIFLVKPKEDPIPAEYGDTVLMFTDLRLAADGTMPDSSMMDLMNGRVGDYVLVNGQKNPVMTMARGEKRRLRLFNATNARFLRLKFENASMTVIGTDGGLIEVPVAAEELLLTPAERVELIVSFDQPGAAKLITLDYERGWMGPGKPDEAAMTLLTANVSTETAPRVSPLPAKLRSIAPLGEPTITRRFVLTESMGGMNHGNMAHNGMSMSSDMGMKFLINGASFDMERVDEVSKVGQVELWEIANQADMDHPFHVHGTQFQVVEHEKDGMVTKPAYRAWKDTVNVTAGETVRFLLRQDLPGLRMYHCHILEHEELGMMGVLDVRA</sequence>
<dbReference type="Pfam" id="PF00394">
    <property type="entry name" value="Cu-oxidase"/>
    <property type="match status" value="1"/>
</dbReference>
<name>N6V425_9HYPH</name>
<dbReference type="InterPro" id="IPR045087">
    <property type="entry name" value="Cu-oxidase_fam"/>
</dbReference>
<dbReference type="Pfam" id="PF07731">
    <property type="entry name" value="Cu-oxidase_2"/>
    <property type="match status" value="1"/>
</dbReference>
<evidence type="ECO:0000259" key="5">
    <source>
        <dbReference type="Pfam" id="PF07731"/>
    </source>
</evidence>
<dbReference type="PANTHER" id="PTHR48267:SF1">
    <property type="entry name" value="BILIRUBIN OXIDASE"/>
    <property type="match status" value="1"/>
</dbReference>
<dbReference type="SUPFAM" id="SSF49503">
    <property type="entry name" value="Cupredoxins"/>
    <property type="match status" value="3"/>
</dbReference>
<evidence type="ECO:0000256" key="3">
    <source>
        <dbReference type="SAM" id="MobiDB-lite"/>
    </source>
</evidence>
<evidence type="ECO:0000259" key="6">
    <source>
        <dbReference type="Pfam" id="PF07732"/>
    </source>
</evidence>
<feature type="region of interest" description="Disordered" evidence="3">
    <location>
        <begin position="74"/>
        <end position="97"/>
    </location>
</feature>
<dbReference type="PATRIC" id="fig|363754.4.peg.1490"/>
<dbReference type="Proteomes" id="UP000012429">
    <property type="component" value="Unassembled WGS sequence"/>
</dbReference>
<evidence type="ECO:0000313" key="7">
    <source>
        <dbReference type="EMBL" id="ENN88605.1"/>
    </source>
</evidence>
<accession>N6V425</accession>
<dbReference type="PANTHER" id="PTHR48267">
    <property type="entry name" value="CUPREDOXIN SUPERFAMILY PROTEIN"/>
    <property type="match status" value="1"/>
</dbReference>
<dbReference type="GO" id="GO:0005507">
    <property type="term" value="F:copper ion binding"/>
    <property type="evidence" value="ECO:0007669"/>
    <property type="project" value="InterPro"/>
</dbReference>
<feature type="domain" description="Plastocyanin-like" evidence="5">
    <location>
        <begin position="433"/>
        <end position="549"/>
    </location>
</feature>
<dbReference type="PROSITE" id="PS00080">
    <property type="entry name" value="MULTICOPPER_OXIDASE2"/>
    <property type="match status" value="1"/>
</dbReference>
<dbReference type="InterPro" id="IPR001117">
    <property type="entry name" value="Cu-oxidase_2nd"/>
</dbReference>
<dbReference type="AlphaFoldDB" id="N6V425"/>
<dbReference type="InterPro" id="IPR002355">
    <property type="entry name" value="Cu_oxidase_Cu_BS"/>
</dbReference>
<dbReference type="Gene3D" id="2.60.40.420">
    <property type="entry name" value="Cupredoxins - blue copper proteins"/>
    <property type="match status" value="3"/>
</dbReference>
<dbReference type="Pfam" id="PF07732">
    <property type="entry name" value="Cu-oxidase_3"/>
    <property type="match status" value="1"/>
</dbReference>
<dbReference type="InterPro" id="IPR011706">
    <property type="entry name" value="Cu-oxidase_C"/>
</dbReference>
<dbReference type="CDD" id="cd13881">
    <property type="entry name" value="CuRO_2_McoC_like"/>
    <property type="match status" value="1"/>
</dbReference>
<keyword evidence="1" id="KW-0479">Metal-binding</keyword>